<proteinExistence type="predicted"/>
<dbReference type="InterPro" id="IPR008333">
    <property type="entry name" value="Cbr1-like_FAD-bd_dom"/>
</dbReference>
<evidence type="ECO:0000259" key="1">
    <source>
        <dbReference type="PROSITE" id="PS51384"/>
    </source>
</evidence>
<evidence type="ECO:0000313" key="3">
    <source>
        <dbReference type="Proteomes" id="UP000178319"/>
    </source>
</evidence>
<sequence length="231" mass="25818">TKTLVFERPDGFSYIAGQYIYLTLPHLSSPDLRGDTRQFTLSSSPTEKNLQITVRIRSTSPYKQTLGAMKLGDTLEMHGPNGEFVLDDRAATPEVAPQIFIAGGIGVTPFRSIIKYVTDTGSTTPIHLVCSNSIPEEIVFKEELENIVHSTQNIKIIHTITKPKESRVNWKGLVGRIDEKFLSGFLKSNLYPLTSVFWLCGPPPMVSAMEELLEKLGVKEENIRVEKFTGY</sequence>
<name>A0A1G1V4V6_9BACT</name>
<dbReference type="SUPFAM" id="SSF63380">
    <property type="entry name" value="Riboflavin synthase domain-like"/>
    <property type="match status" value="1"/>
</dbReference>
<dbReference type="InterPro" id="IPR001433">
    <property type="entry name" value="OxRdtase_FAD/NAD-bd"/>
</dbReference>
<feature type="non-terminal residue" evidence="2">
    <location>
        <position position="1"/>
    </location>
</feature>
<dbReference type="STRING" id="1797516.A3D26_03800"/>
<dbReference type="InterPro" id="IPR050415">
    <property type="entry name" value="MRET"/>
</dbReference>
<dbReference type="PANTHER" id="PTHR47354">
    <property type="entry name" value="NADH OXIDOREDUCTASE HCR"/>
    <property type="match status" value="1"/>
</dbReference>
<dbReference type="SUPFAM" id="SSF52343">
    <property type="entry name" value="Ferredoxin reductase-like, C-terminal NADP-linked domain"/>
    <property type="match status" value="1"/>
</dbReference>
<dbReference type="CDD" id="cd00322">
    <property type="entry name" value="FNR_like"/>
    <property type="match status" value="1"/>
</dbReference>
<organism evidence="2 3">
    <name type="scientific">Candidatus Blackburnbacteria bacterium RIFCSPHIGHO2_02_FULL_44_20</name>
    <dbReference type="NCBI Taxonomy" id="1797516"/>
    <lineage>
        <taxon>Bacteria</taxon>
        <taxon>Candidatus Blackburniibacteriota</taxon>
    </lineage>
</organism>
<dbReference type="GO" id="GO:0016491">
    <property type="term" value="F:oxidoreductase activity"/>
    <property type="evidence" value="ECO:0007669"/>
    <property type="project" value="InterPro"/>
</dbReference>
<gene>
    <name evidence="2" type="ORF">A3D26_03800</name>
</gene>
<dbReference type="EMBL" id="MHBZ01000036">
    <property type="protein sequence ID" value="OGY10405.1"/>
    <property type="molecule type" value="Genomic_DNA"/>
</dbReference>
<dbReference type="InterPro" id="IPR001709">
    <property type="entry name" value="Flavoprot_Pyr_Nucl_cyt_Rdtase"/>
</dbReference>
<dbReference type="InterPro" id="IPR017927">
    <property type="entry name" value="FAD-bd_FR_type"/>
</dbReference>
<dbReference type="Gene3D" id="2.40.30.10">
    <property type="entry name" value="Translation factors"/>
    <property type="match status" value="1"/>
</dbReference>
<dbReference type="InterPro" id="IPR017938">
    <property type="entry name" value="Riboflavin_synthase-like_b-brl"/>
</dbReference>
<dbReference type="PROSITE" id="PS51384">
    <property type="entry name" value="FAD_FR"/>
    <property type="match status" value="1"/>
</dbReference>
<dbReference type="AlphaFoldDB" id="A0A1G1V4V6"/>
<dbReference type="InterPro" id="IPR039261">
    <property type="entry name" value="FNR_nucleotide-bd"/>
</dbReference>
<protein>
    <recommendedName>
        <fullName evidence="1">FAD-binding FR-type domain-containing protein</fullName>
    </recommendedName>
</protein>
<dbReference type="PANTHER" id="PTHR47354:SF5">
    <property type="entry name" value="PROTEIN RFBI"/>
    <property type="match status" value="1"/>
</dbReference>
<dbReference type="PRINTS" id="PR00406">
    <property type="entry name" value="CYTB5RDTASE"/>
</dbReference>
<evidence type="ECO:0000313" key="2">
    <source>
        <dbReference type="EMBL" id="OGY10405.1"/>
    </source>
</evidence>
<feature type="domain" description="FAD-binding FR-type" evidence="1">
    <location>
        <begin position="1"/>
        <end position="87"/>
    </location>
</feature>
<dbReference type="Gene3D" id="3.40.50.80">
    <property type="entry name" value="Nucleotide-binding domain of ferredoxin-NADP reductase (FNR) module"/>
    <property type="match status" value="1"/>
</dbReference>
<accession>A0A1G1V4V6</accession>
<reference evidence="2 3" key="1">
    <citation type="journal article" date="2016" name="Nat. Commun.">
        <title>Thousands of microbial genomes shed light on interconnected biogeochemical processes in an aquifer system.</title>
        <authorList>
            <person name="Anantharaman K."/>
            <person name="Brown C.T."/>
            <person name="Hug L.A."/>
            <person name="Sharon I."/>
            <person name="Castelle C.J."/>
            <person name="Probst A.J."/>
            <person name="Thomas B.C."/>
            <person name="Singh A."/>
            <person name="Wilkins M.J."/>
            <person name="Karaoz U."/>
            <person name="Brodie E.L."/>
            <person name="Williams K.H."/>
            <person name="Hubbard S.S."/>
            <person name="Banfield J.F."/>
        </authorList>
    </citation>
    <scope>NUCLEOTIDE SEQUENCE [LARGE SCALE GENOMIC DNA]</scope>
</reference>
<comment type="caution">
    <text evidence="2">The sequence shown here is derived from an EMBL/GenBank/DDBJ whole genome shotgun (WGS) entry which is preliminary data.</text>
</comment>
<dbReference type="Proteomes" id="UP000178319">
    <property type="component" value="Unassembled WGS sequence"/>
</dbReference>
<dbReference type="Pfam" id="PF00175">
    <property type="entry name" value="NAD_binding_1"/>
    <property type="match status" value="1"/>
</dbReference>
<dbReference type="Pfam" id="PF00970">
    <property type="entry name" value="FAD_binding_6"/>
    <property type="match status" value="1"/>
</dbReference>
<dbReference type="PRINTS" id="PR00371">
    <property type="entry name" value="FPNCR"/>
</dbReference>